<dbReference type="GO" id="GO:0006109">
    <property type="term" value="P:regulation of carbohydrate metabolic process"/>
    <property type="evidence" value="ECO:0007669"/>
    <property type="project" value="InterPro"/>
</dbReference>
<dbReference type="AlphaFoldDB" id="A0A839Z586"/>
<dbReference type="EMBL" id="JACICF010000001">
    <property type="protein sequence ID" value="MBB3763834.1"/>
    <property type="molecule type" value="Genomic_DNA"/>
</dbReference>
<dbReference type="InterPro" id="IPR027417">
    <property type="entry name" value="P-loop_NTPase"/>
</dbReference>
<dbReference type="InterPro" id="IPR011104">
    <property type="entry name" value="Hpr_kin/Pase_C"/>
</dbReference>
<dbReference type="CDD" id="cd01918">
    <property type="entry name" value="HprK_C"/>
    <property type="match status" value="1"/>
</dbReference>
<dbReference type="RefSeq" id="WP_183933149.1">
    <property type="nucleotide sequence ID" value="NZ_JACICF010000001.1"/>
</dbReference>
<keyword evidence="3" id="KW-1185">Reference proteome</keyword>
<evidence type="ECO:0000313" key="3">
    <source>
        <dbReference type="Proteomes" id="UP000578569"/>
    </source>
</evidence>
<proteinExistence type="predicted"/>
<comment type="caution">
    <text evidence="2">The sequence shown here is derived from an EMBL/GenBank/DDBJ whole genome shotgun (WGS) entry which is preliminary data.</text>
</comment>
<dbReference type="Gene3D" id="3.40.50.300">
    <property type="entry name" value="P-loop containing nucleotide triphosphate hydrolases"/>
    <property type="match status" value="1"/>
</dbReference>
<accession>A0A839Z586</accession>
<dbReference type="PANTHER" id="PTHR30305:SF1">
    <property type="entry name" value="HPR KINASE_PHOSPHORYLASE"/>
    <property type="match status" value="1"/>
</dbReference>
<keyword evidence="2" id="KW-0808">Transferase</keyword>
<organism evidence="2 3">
    <name type="scientific">Sphingomicrobium lutaoense</name>
    <dbReference type="NCBI Taxonomy" id="515949"/>
    <lineage>
        <taxon>Bacteria</taxon>
        <taxon>Pseudomonadati</taxon>
        <taxon>Pseudomonadota</taxon>
        <taxon>Alphaproteobacteria</taxon>
        <taxon>Sphingomonadales</taxon>
        <taxon>Sphingomonadaceae</taxon>
        <taxon>Sphingomicrobium</taxon>
    </lineage>
</organism>
<name>A0A839Z586_9SPHN</name>
<dbReference type="GO" id="GO:0005524">
    <property type="term" value="F:ATP binding"/>
    <property type="evidence" value="ECO:0007669"/>
    <property type="project" value="InterPro"/>
</dbReference>
<dbReference type="SUPFAM" id="SSF53795">
    <property type="entry name" value="PEP carboxykinase-like"/>
    <property type="match status" value="1"/>
</dbReference>
<feature type="domain" description="HPr kinase/phosphorylase C-terminal" evidence="1">
    <location>
        <begin position="6"/>
        <end position="124"/>
    </location>
</feature>
<dbReference type="Pfam" id="PF07475">
    <property type="entry name" value="Hpr_kinase_C"/>
    <property type="match status" value="1"/>
</dbReference>
<protein>
    <submittedName>
        <fullName evidence="2">Serine kinase of HPr protein (Carbohydrate metabolism regulator)</fullName>
    </submittedName>
</protein>
<dbReference type="PANTHER" id="PTHR30305">
    <property type="entry name" value="PROTEIN YJDM-RELATED"/>
    <property type="match status" value="1"/>
</dbReference>
<gene>
    <name evidence="2" type="ORF">FHS50_000857</name>
</gene>
<keyword evidence="2" id="KW-0418">Kinase</keyword>
<evidence type="ECO:0000313" key="2">
    <source>
        <dbReference type="EMBL" id="MBB3763834.1"/>
    </source>
</evidence>
<sequence length="145" mass="15586">MTRLSNQNIHATCVEKRGRAVLLAGPSGVGKSDLALQLVIDREFTLVSDDQTLVREKDGQIRASAPPSIAGKIEIRGLGIFEMAMSDDVPVALYVDLAGQVRRMPEEGETEELLGVHLPRIAIDGHTASAAAKVELALDRLGLDF</sequence>
<evidence type="ECO:0000259" key="1">
    <source>
        <dbReference type="Pfam" id="PF07475"/>
    </source>
</evidence>
<dbReference type="GO" id="GO:0000155">
    <property type="term" value="F:phosphorelay sensor kinase activity"/>
    <property type="evidence" value="ECO:0007669"/>
    <property type="project" value="InterPro"/>
</dbReference>
<reference evidence="2 3" key="1">
    <citation type="submission" date="2020-08" db="EMBL/GenBank/DDBJ databases">
        <title>Genomic Encyclopedia of Type Strains, Phase IV (KMG-IV): sequencing the most valuable type-strain genomes for metagenomic binning, comparative biology and taxonomic classification.</title>
        <authorList>
            <person name="Goeker M."/>
        </authorList>
    </citation>
    <scope>NUCLEOTIDE SEQUENCE [LARGE SCALE GENOMIC DNA]</scope>
    <source>
        <strain evidence="2 3">DSM 24194</strain>
    </source>
</reference>
<dbReference type="Proteomes" id="UP000578569">
    <property type="component" value="Unassembled WGS sequence"/>
</dbReference>